<dbReference type="GO" id="GO:0046820">
    <property type="term" value="F:4-amino-4-deoxychorismate synthase activity"/>
    <property type="evidence" value="ECO:0007669"/>
    <property type="project" value="UniProtKB-EC"/>
</dbReference>
<evidence type="ECO:0000256" key="9">
    <source>
        <dbReference type="ARBA" id="ARBA00025634"/>
    </source>
</evidence>
<keyword evidence="6" id="KW-0479">Metal-binding</keyword>
<dbReference type="SUPFAM" id="SSF56322">
    <property type="entry name" value="ADC synthase"/>
    <property type="match status" value="1"/>
</dbReference>
<sequence length="450" mass="51215">MRTIVKKLRQYKPIVDILECFREEEQIVFLDSSLQNDLGRFSIIGRKPYLTLKQDGVLSINGEPSDETFEDYMEQYLNEHQEENPTNLPMVSGAVGYFTYDYGRRREGTASRFDGQKDVLPEAMWSFFDHYLIEDHETKELFLAAGGHTCPAEEGIREMEALIAKPAKAVSSGTEKEKAYITADCEKAEYLRAVEQMKRYIVEGDIYIANLTRQLTIGSGKEPYEVFRRLRDINPSPFGGYCRFQDLQIVSASPERFLRMERGRVETRPIKGTRKRGETKLEDDRLREELKNSGKDKSELLMIVDLERNDLSRVCENYTVKVPELFSIEEYATVFHLVSTVTGRLQKGKGVMDLIRAAFPGGSITGAPKIRAMEIIDELEKGKRGLYTGSMGYITLDGCCDLNIVIRTLVYRDGRYYLGVGGGITCESEPEFEYEETCQKAKALVKALGL</sequence>
<dbReference type="GO" id="GO:0000162">
    <property type="term" value="P:L-tryptophan biosynthetic process"/>
    <property type="evidence" value="ECO:0007669"/>
    <property type="project" value="TreeGrafter"/>
</dbReference>
<gene>
    <name evidence="13" type="primary">pabB</name>
    <name evidence="13" type="ORF">H9Q78_03365</name>
</gene>
<protein>
    <recommendedName>
        <fullName evidence="4">Anthranilate synthase component 1</fullName>
        <ecNumber evidence="3">2.6.1.85</ecNumber>
    </recommendedName>
</protein>
<evidence type="ECO:0000256" key="1">
    <source>
        <dbReference type="ARBA" id="ARBA00001946"/>
    </source>
</evidence>
<evidence type="ECO:0000259" key="12">
    <source>
        <dbReference type="Pfam" id="PF04715"/>
    </source>
</evidence>
<dbReference type="AlphaFoldDB" id="A0A7G9G5X6"/>
<dbReference type="GO" id="GO:0004049">
    <property type="term" value="F:anthranilate synthase activity"/>
    <property type="evidence" value="ECO:0007669"/>
    <property type="project" value="UniProtKB-EC"/>
</dbReference>
<dbReference type="GO" id="GO:0009396">
    <property type="term" value="P:folic acid-containing compound biosynthetic process"/>
    <property type="evidence" value="ECO:0007669"/>
    <property type="project" value="InterPro"/>
</dbReference>
<reference evidence="13 14" key="1">
    <citation type="submission" date="2020-08" db="EMBL/GenBank/DDBJ databases">
        <authorList>
            <person name="Liu C."/>
            <person name="Sun Q."/>
        </authorList>
    </citation>
    <scope>NUCLEOTIDE SEQUENCE [LARGE SCALE GENOMIC DNA]</scope>
    <source>
        <strain evidence="13 14">NSJ-38</strain>
    </source>
</reference>
<dbReference type="Pfam" id="PF04715">
    <property type="entry name" value="Anth_synt_I_N"/>
    <property type="match status" value="1"/>
</dbReference>
<comment type="function">
    <text evidence="9">Part of a heterotetrameric complex that catalyzes the two-step biosynthesis of anthranilate, an intermediate in the biosynthesis of L-tryptophan. In the first step, the glutamine-binding beta subunit (TrpG) of anthranilate synthase (AS) provides the glutamine amidotransferase activity which generates ammonia as a substrate that, along with chorismate, is used in the second step, catalyzed by the large alpha subunit of AS (TrpE) to produce anthranilate. In the absence of TrpG, TrpE can synthesize anthranilate directly from chorismate and high concentrations of ammonia.</text>
</comment>
<dbReference type="Pfam" id="PF00425">
    <property type="entry name" value="Chorismate_bind"/>
    <property type="match status" value="1"/>
</dbReference>
<dbReference type="InterPro" id="IPR006805">
    <property type="entry name" value="Anth_synth_I_N"/>
</dbReference>
<evidence type="ECO:0000259" key="11">
    <source>
        <dbReference type="Pfam" id="PF00425"/>
    </source>
</evidence>
<dbReference type="KEGG" id="qdo:H9Q78_03365"/>
<evidence type="ECO:0000256" key="6">
    <source>
        <dbReference type="ARBA" id="ARBA00022723"/>
    </source>
</evidence>
<evidence type="ECO:0000256" key="7">
    <source>
        <dbReference type="ARBA" id="ARBA00022842"/>
    </source>
</evidence>
<comment type="subunit">
    <text evidence="2">Heterotetramer consisting of two non-identical subunits: a beta subunit (TrpG) and a large alpha subunit (TrpE).</text>
</comment>
<keyword evidence="14" id="KW-1185">Reference proteome</keyword>
<dbReference type="InterPro" id="IPR005802">
    <property type="entry name" value="ADC_synth_comp_1"/>
</dbReference>
<feature type="domain" description="Anthranilate synthase component I N-terminal" evidence="12">
    <location>
        <begin position="15"/>
        <end position="143"/>
    </location>
</feature>
<evidence type="ECO:0000256" key="4">
    <source>
        <dbReference type="ARBA" id="ARBA00020653"/>
    </source>
</evidence>
<comment type="catalytic activity">
    <reaction evidence="10">
        <text>chorismate + L-glutamine = anthranilate + pyruvate + L-glutamate + H(+)</text>
        <dbReference type="Rhea" id="RHEA:21732"/>
        <dbReference type="ChEBI" id="CHEBI:15361"/>
        <dbReference type="ChEBI" id="CHEBI:15378"/>
        <dbReference type="ChEBI" id="CHEBI:16567"/>
        <dbReference type="ChEBI" id="CHEBI:29748"/>
        <dbReference type="ChEBI" id="CHEBI:29985"/>
        <dbReference type="ChEBI" id="CHEBI:58359"/>
        <dbReference type="EC" id="4.1.3.27"/>
    </reaction>
</comment>
<dbReference type="RefSeq" id="WP_249303599.1">
    <property type="nucleotide sequence ID" value="NZ_CP060634.1"/>
</dbReference>
<proteinExistence type="predicted"/>
<evidence type="ECO:0000256" key="2">
    <source>
        <dbReference type="ARBA" id="ARBA00011575"/>
    </source>
</evidence>
<dbReference type="NCBIfam" id="TIGR00553">
    <property type="entry name" value="pabB"/>
    <property type="match status" value="1"/>
</dbReference>
<dbReference type="EC" id="2.6.1.85" evidence="3"/>
<evidence type="ECO:0000256" key="5">
    <source>
        <dbReference type="ARBA" id="ARBA00022679"/>
    </source>
</evidence>
<keyword evidence="5 13" id="KW-0808">Transferase</keyword>
<dbReference type="GO" id="GO:0046872">
    <property type="term" value="F:metal ion binding"/>
    <property type="evidence" value="ECO:0007669"/>
    <property type="project" value="UniProtKB-KW"/>
</dbReference>
<feature type="domain" description="Chorismate-utilising enzyme C-terminal" evidence="11">
    <location>
        <begin position="187"/>
        <end position="440"/>
    </location>
</feature>
<name>A0A7G9G5X6_9FIRM</name>
<dbReference type="PRINTS" id="PR00095">
    <property type="entry name" value="ANTSNTHASEI"/>
</dbReference>
<organism evidence="13 14">
    <name type="scientific">Qiania dongpingensis</name>
    <dbReference type="NCBI Taxonomy" id="2763669"/>
    <lineage>
        <taxon>Bacteria</taxon>
        <taxon>Bacillati</taxon>
        <taxon>Bacillota</taxon>
        <taxon>Clostridia</taxon>
        <taxon>Lachnospirales</taxon>
        <taxon>Lachnospiraceae</taxon>
        <taxon>Qiania</taxon>
    </lineage>
</organism>
<keyword evidence="8" id="KW-0456">Lyase</keyword>
<dbReference type="InterPro" id="IPR019999">
    <property type="entry name" value="Anth_synth_I-like"/>
</dbReference>
<dbReference type="Proteomes" id="UP000515823">
    <property type="component" value="Chromosome"/>
</dbReference>
<keyword evidence="7" id="KW-0460">Magnesium</keyword>
<dbReference type="Gene3D" id="3.60.120.10">
    <property type="entry name" value="Anthranilate synthase"/>
    <property type="match status" value="1"/>
</dbReference>
<dbReference type="EMBL" id="CP060634">
    <property type="protein sequence ID" value="QNM06208.1"/>
    <property type="molecule type" value="Genomic_DNA"/>
</dbReference>
<evidence type="ECO:0000256" key="8">
    <source>
        <dbReference type="ARBA" id="ARBA00023239"/>
    </source>
</evidence>
<dbReference type="InterPro" id="IPR005801">
    <property type="entry name" value="ADC_synthase"/>
</dbReference>
<dbReference type="InterPro" id="IPR015890">
    <property type="entry name" value="Chorismate_C"/>
</dbReference>
<keyword evidence="13" id="KW-0032">Aminotransferase</keyword>
<comment type="cofactor">
    <cofactor evidence="1">
        <name>Mg(2+)</name>
        <dbReference type="ChEBI" id="CHEBI:18420"/>
    </cofactor>
</comment>
<dbReference type="PANTHER" id="PTHR11236">
    <property type="entry name" value="AMINOBENZOATE/ANTHRANILATE SYNTHASE"/>
    <property type="match status" value="1"/>
</dbReference>
<accession>A0A7G9G5X6</accession>
<evidence type="ECO:0000313" key="13">
    <source>
        <dbReference type="EMBL" id="QNM06208.1"/>
    </source>
</evidence>
<evidence type="ECO:0000256" key="10">
    <source>
        <dbReference type="ARBA" id="ARBA00047683"/>
    </source>
</evidence>
<evidence type="ECO:0000256" key="3">
    <source>
        <dbReference type="ARBA" id="ARBA00013139"/>
    </source>
</evidence>
<dbReference type="PANTHER" id="PTHR11236:SF48">
    <property type="entry name" value="ISOCHORISMATE SYNTHASE MENF"/>
    <property type="match status" value="1"/>
</dbReference>
<evidence type="ECO:0000313" key="14">
    <source>
        <dbReference type="Proteomes" id="UP000515823"/>
    </source>
</evidence>